<comment type="cofactor">
    <cofactor evidence="1">
        <name>Mg(2+)</name>
        <dbReference type="ChEBI" id="CHEBI:18420"/>
    </cofactor>
</comment>
<dbReference type="GO" id="GO:0004518">
    <property type="term" value="F:nuclease activity"/>
    <property type="evidence" value="ECO:0007669"/>
    <property type="project" value="UniProtKB-KW"/>
</dbReference>
<dbReference type="InterPro" id="IPR050556">
    <property type="entry name" value="Type_II_TA_system_RNase"/>
</dbReference>
<evidence type="ECO:0000313" key="10">
    <source>
        <dbReference type="Proteomes" id="UP000031524"/>
    </source>
</evidence>
<dbReference type="Pfam" id="PF01850">
    <property type="entry name" value="PIN"/>
    <property type="match status" value="1"/>
</dbReference>
<dbReference type="CDD" id="cd18746">
    <property type="entry name" value="PIN_VapC4-5_FitB-like"/>
    <property type="match status" value="1"/>
</dbReference>
<proteinExistence type="inferred from homology"/>
<dbReference type="InterPro" id="IPR029060">
    <property type="entry name" value="PIN-like_dom_sf"/>
</dbReference>
<dbReference type="PANTHER" id="PTHR33653">
    <property type="entry name" value="RIBONUCLEASE VAPC2"/>
    <property type="match status" value="1"/>
</dbReference>
<dbReference type="Gene3D" id="3.40.50.1010">
    <property type="entry name" value="5'-nuclease"/>
    <property type="match status" value="1"/>
</dbReference>
<dbReference type="KEGG" id="chm:B842_04655"/>
<gene>
    <name evidence="9" type="ORF">B842_04655</name>
</gene>
<dbReference type="SUPFAM" id="SSF88723">
    <property type="entry name" value="PIN domain-like"/>
    <property type="match status" value="1"/>
</dbReference>
<evidence type="ECO:0000259" key="8">
    <source>
        <dbReference type="Pfam" id="PF01850"/>
    </source>
</evidence>
<organism evidence="9 10">
    <name type="scientific">Corynebacterium humireducens NBRC 106098 = DSM 45392</name>
    <dbReference type="NCBI Taxonomy" id="1223515"/>
    <lineage>
        <taxon>Bacteria</taxon>
        <taxon>Bacillati</taxon>
        <taxon>Actinomycetota</taxon>
        <taxon>Actinomycetes</taxon>
        <taxon>Mycobacteriales</taxon>
        <taxon>Corynebacteriaceae</taxon>
        <taxon>Corynebacterium</taxon>
    </lineage>
</organism>
<keyword evidence="4" id="KW-0479">Metal-binding</keyword>
<dbReference type="PANTHER" id="PTHR33653:SF1">
    <property type="entry name" value="RIBONUCLEASE VAPC2"/>
    <property type="match status" value="1"/>
</dbReference>
<dbReference type="GO" id="GO:0046872">
    <property type="term" value="F:metal ion binding"/>
    <property type="evidence" value="ECO:0007669"/>
    <property type="project" value="UniProtKB-KW"/>
</dbReference>
<dbReference type="EMBL" id="CP005286">
    <property type="protein sequence ID" value="AJE32784.1"/>
    <property type="molecule type" value="Genomic_DNA"/>
</dbReference>
<name>A0A0B5DAP8_9CORY</name>
<feature type="domain" description="PIN" evidence="8">
    <location>
        <begin position="10"/>
        <end position="108"/>
    </location>
</feature>
<accession>A0A0B5DAP8</accession>
<evidence type="ECO:0000313" key="9">
    <source>
        <dbReference type="EMBL" id="AJE32784.1"/>
    </source>
</evidence>
<dbReference type="STRING" id="1223515.B842_04655"/>
<reference evidence="9 10" key="1">
    <citation type="submission" date="2013-04" db="EMBL/GenBank/DDBJ databases">
        <title>Complete genome sequence of Corynebacterium humireducens DSM 45392(T), isolated from a wastewater-fed microbial fuel cell.</title>
        <authorList>
            <person name="Ruckert C."/>
            <person name="Albersmeier A."/>
            <person name="Kalinowski J."/>
        </authorList>
    </citation>
    <scope>NUCLEOTIDE SEQUENCE [LARGE SCALE GENOMIC DNA]</scope>
    <source>
        <strain evidence="10">MFC-5</strain>
    </source>
</reference>
<keyword evidence="3" id="KW-0540">Nuclease</keyword>
<dbReference type="Proteomes" id="UP000031524">
    <property type="component" value="Chromosome"/>
</dbReference>
<evidence type="ECO:0000256" key="7">
    <source>
        <dbReference type="ARBA" id="ARBA00038093"/>
    </source>
</evidence>
<keyword evidence="6" id="KW-0460">Magnesium</keyword>
<evidence type="ECO:0000256" key="2">
    <source>
        <dbReference type="ARBA" id="ARBA00022649"/>
    </source>
</evidence>
<sequence>MRKPQADPAVRAWILRRRPHDLYLSVVTVMEIELGIRRLERKDEIQGRRLRTWLEDEVLDLFSGRILAVDIKVAARAAALQVPDPRPERDCLLAATALVHDMEVVTRNVKDFLPMSSRVINPWET</sequence>
<evidence type="ECO:0000256" key="3">
    <source>
        <dbReference type="ARBA" id="ARBA00022722"/>
    </source>
</evidence>
<keyword evidence="2" id="KW-1277">Toxin-antitoxin system</keyword>
<dbReference type="InterPro" id="IPR002716">
    <property type="entry name" value="PIN_dom"/>
</dbReference>
<dbReference type="GO" id="GO:0016787">
    <property type="term" value="F:hydrolase activity"/>
    <property type="evidence" value="ECO:0007669"/>
    <property type="project" value="UniProtKB-KW"/>
</dbReference>
<evidence type="ECO:0000256" key="6">
    <source>
        <dbReference type="ARBA" id="ARBA00022842"/>
    </source>
</evidence>
<evidence type="ECO:0000256" key="5">
    <source>
        <dbReference type="ARBA" id="ARBA00022801"/>
    </source>
</evidence>
<dbReference type="AlphaFoldDB" id="A0A0B5DAP8"/>
<evidence type="ECO:0000256" key="4">
    <source>
        <dbReference type="ARBA" id="ARBA00022723"/>
    </source>
</evidence>
<comment type="similarity">
    <text evidence="7">Belongs to the PINc/VapC protein family.</text>
</comment>
<keyword evidence="5" id="KW-0378">Hydrolase</keyword>
<keyword evidence="10" id="KW-1185">Reference proteome</keyword>
<dbReference type="HOGENOM" id="CLU_118482_8_0_11"/>
<protein>
    <submittedName>
        <fullName evidence="9">Plasmid stability protein</fullName>
    </submittedName>
</protein>
<evidence type="ECO:0000256" key="1">
    <source>
        <dbReference type="ARBA" id="ARBA00001946"/>
    </source>
</evidence>